<comment type="subcellular location">
    <subcellularLocation>
        <location evidence="1">Cell outer membrane</location>
    </subcellularLocation>
</comment>
<sequence length="493" mass="49788">MTDSPPSLLSRPARMTLLLTLSVLLGFAGAQQTAPPSAVPTPPSAVTAPAATPLSPTTAAGLTPLLAALRGSPDWRAADLSYRAAQLTLDSARTRAGLSVTAGADGTLSRVPWDGGTFAGATTLTLNASLNVLPWAPALEGARSAERALAGAAVDLRSTRARLTVQALQAYEGVRAASAGLELAGAQLDVARTQLSAAQSQRTDGVLSAEGLLAQQAAFETAQAAQTRAERAQAQAVRSLNRLLGTPAALPAQAAAFAPLPALTVSGDLGALLERALSRRPEVARAQAALADAQAGLSAARLDARLPDVSASVRAGQLSDAAGNSGRLVSGTLNVKQGTLGAQVSLPLKDTSVIPGGVVLSLSASLPVFGNTRGTALTQAQLSVTQAQLALDSARQSVELDVRASLDALQNEQAALSAARTTAEQARTALGSARARLDAGLATALNVRQAELTSLQADQALQSQLNAVTLATLTLAQATTDLDPLLLTAGGTP</sequence>
<dbReference type="EMBL" id="CP115166">
    <property type="protein sequence ID" value="WDA60456.1"/>
    <property type="molecule type" value="Genomic_DNA"/>
</dbReference>
<protein>
    <submittedName>
        <fullName evidence="10">TolC family protein</fullName>
    </submittedName>
</protein>
<keyword evidence="5" id="KW-0812">Transmembrane</keyword>
<dbReference type="PANTHER" id="PTHR30026">
    <property type="entry name" value="OUTER MEMBRANE PROTEIN TOLC"/>
    <property type="match status" value="1"/>
</dbReference>
<keyword evidence="10" id="KW-0614">Plasmid</keyword>
<evidence type="ECO:0000256" key="9">
    <source>
        <dbReference type="SAM" id="SignalP"/>
    </source>
</evidence>
<dbReference type="Gene3D" id="1.20.1600.10">
    <property type="entry name" value="Outer membrane efflux proteins (OEP)"/>
    <property type="match status" value="1"/>
</dbReference>
<evidence type="ECO:0000256" key="5">
    <source>
        <dbReference type="ARBA" id="ARBA00022692"/>
    </source>
</evidence>
<evidence type="ECO:0000313" key="10">
    <source>
        <dbReference type="EMBL" id="WDA60456.1"/>
    </source>
</evidence>
<keyword evidence="4" id="KW-1134">Transmembrane beta strand</keyword>
<keyword evidence="3" id="KW-0813">Transport</keyword>
<evidence type="ECO:0000256" key="1">
    <source>
        <dbReference type="ARBA" id="ARBA00004442"/>
    </source>
</evidence>
<keyword evidence="9" id="KW-0732">Signal</keyword>
<dbReference type="Proteomes" id="UP001217044">
    <property type="component" value="Plasmid pDATS01"/>
</dbReference>
<accession>A0ABY7V6L6</accession>
<evidence type="ECO:0000313" key="11">
    <source>
        <dbReference type="Proteomes" id="UP001217044"/>
    </source>
</evidence>
<evidence type="ECO:0000256" key="4">
    <source>
        <dbReference type="ARBA" id="ARBA00022452"/>
    </source>
</evidence>
<keyword evidence="7" id="KW-0998">Cell outer membrane</keyword>
<keyword evidence="11" id="KW-1185">Reference proteome</keyword>
<dbReference type="InterPro" id="IPR051906">
    <property type="entry name" value="TolC-like"/>
</dbReference>
<evidence type="ECO:0000256" key="6">
    <source>
        <dbReference type="ARBA" id="ARBA00023136"/>
    </source>
</evidence>
<reference evidence="10 11" key="1">
    <citation type="submission" date="2022-12" db="EMBL/GenBank/DDBJ databases">
        <title>Genome Sequence of Deinococcus aquaticus Type Strain PB314.</title>
        <authorList>
            <person name="Albert C."/>
            <person name="Hill J."/>
            <person name="Boren L."/>
            <person name="Scholz-Ng S."/>
            <person name="Fatema N."/>
            <person name="Grosso R."/>
            <person name="Soboslay E."/>
            <person name="Tuohy J."/>
        </authorList>
    </citation>
    <scope>NUCLEOTIDE SEQUENCE [LARGE SCALE GENOMIC DNA]</scope>
    <source>
        <strain evidence="10 11">PB-314</strain>
        <plasmid evidence="10 11">pDATS01</plasmid>
    </source>
</reference>
<dbReference type="InterPro" id="IPR003423">
    <property type="entry name" value="OMP_efflux"/>
</dbReference>
<dbReference type="Pfam" id="PF02321">
    <property type="entry name" value="OEP"/>
    <property type="match status" value="2"/>
</dbReference>
<evidence type="ECO:0000256" key="8">
    <source>
        <dbReference type="SAM" id="MobiDB-lite"/>
    </source>
</evidence>
<geneLocation type="plasmid" evidence="10 11">
    <name>pDATS01</name>
</geneLocation>
<feature type="signal peptide" evidence="9">
    <location>
        <begin position="1"/>
        <end position="30"/>
    </location>
</feature>
<dbReference type="PANTHER" id="PTHR30026:SF20">
    <property type="entry name" value="OUTER MEMBRANE PROTEIN TOLC"/>
    <property type="match status" value="1"/>
</dbReference>
<evidence type="ECO:0000256" key="3">
    <source>
        <dbReference type="ARBA" id="ARBA00022448"/>
    </source>
</evidence>
<gene>
    <name evidence="10" type="ORF">M8445_15715</name>
</gene>
<feature type="chain" id="PRO_5045858790" evidence="9">
    <location>
        <begin position="31"/>
        <end position="493"/>
    </location>
</feature>
<keyword evidence="6" id="KW-0472">Membrane</keyword>
<proteinExistence type="inferred from homology"/>
<dbReference type="RefSeq" id="WP_273991232.1">
    <property type="nucleotide sequence ID" value="NZ_BAABQT010000004.1"/>
</dbReference>
<evidence type="ECO:0000256" key="7">
    <source>
        <dbReference type="ARBA" id="ARBA00023237"/>
    </source>
</evidence>
<evidence type="ECO:0000256" key="2">
    <source>
        <dbReference type="ARBA" id="ARBA00007613"/>
    </source>
</evidence>
<organism evidence="10 11">
    <name type="scientific">Deinococcus aquaticus</name>
    <dbReference type="NCBI Taxonomy" id="328692"/>
    <lineage>
        <taxon>Bacteria</taxon>
        <taxon>Thermotogati</taxon>
        <taxon>Deinococcota</taxon>
        <taxon>Deinococci</taxon>
        <taxon>Deinococcales</taxon>
        <taxon>Deinococcaceae</taxon>
        <taxon>Deinococcus</taxon>
    </lineage>
</organism>
<feature type="region of interest" description="Disordered" evidence="8">
    <location>
        <begin position="32"/>
        <end position="52"/>
    </location>
</feature>
<name>A0ABY7V6L6_9DEIO</name>
<comment type="similarity">
    <text evidence="2">Belongs to the outer membrane factor (OMF) (TC 1.B.17) family.</text>
</comment>
<dbReference type="SUPFAM" id="SSF56954">
    <property type="entry name" value="Outer membrane efflux proteins (OEP)"/>
    <property type="match status" value="1"/>
</dbReference>